<organism evidence="9 10">
    <name type="scientific">Penstemon davidsonii</name>
    <dbReference type="NCBI Taxonomy" id="160366"/>
    <lineage>
        <taxon>Eukaryota</taxon>
        <taxon>Viridiplantae</taxon>
        <taxon>Streptophyta</taxon>
        <taxon>Embryophyta</taxon>
        <taxon>Tracheophyta</taxon>
        <taxon>Spermatophyta</taxon>
        <taxon>Magnoliopsida</taxon>
        <taxon>eudicotyledons</taxon>
        <taxon>Gunneridae</taxon>
        <taxon>Pentapetalae</taxon>
        <taxon>asterids</taxon>
        <taxon>lamiids</taxon>
        <taxon>Lamiales</taxon>
        <taxon>Plantaginaceae</taxon>
        <taxon>Cheloneae</taxon>
        <taxon>Penstemon</taxon>
    </lineage>
</organism>
<dbReference type="InterPro" id="IPR005150">
    <property type="entry name" value="Cellulose_synth"/>
</dbReference>
<dbReference type="Proteomes" id="UP001291926">
    <property type="component" value="Unassembled WGS sequence"/>
</dbReference>
<feature type="transmembrane region" description="Helical" evidence="8">
    <location>
        <begin position="599"/>
        <end position="622"/>
    </location>
</feature>
<dbReference type="SUPFAM" id="SSF53448">
    <property type="entry name" value="Nucleotide-diphospho-sugar transferases"/>
    <property type="match status" value="1"/>
</dbReference>
<feature type="transmembrane region" description="Helical" evidence="8">
    <location>
        <begin position="48"/>
        <end position="70"/>
    </location>
</feature>
<keyword evidence="2" id="KW-0328">Glycosyltransferase</keyword>
<evidence type="ECO:0000256" key="8">
    <source>
        <dbReference type="SAM" id="Phobius"/>
    </source>
</evidence>
<evidence type="ECO:0000256" key="6">
    <source>
        <dbReference type="ARBA" id="ARBA00023136"/>
    </source>
</evidence>
<evidence type="ECO:0000256" key="7">
    <source>
        <dbReference type="ARBA" id="ARBA00023316"/>
    </source>
</evidence>
<sequence length="685" mass="77701">MKTTTTTGPPPQPLHSLKPHRRRHLNRIFAAVYTLAIISLFYHHTLKLFHSTTIISLSLFISDVILAYMWSTTQAFRMNPVSRKEFPESLEKFLERKDFPAMDIFICTADPYKEPPINVVNTALSVMAYDYPSEKLSVYVSDDGGSELTMFAFMEAAKFGKVWLPFCRENNITDRCPDAYFRSNYVVSADQVMEVKVLLNSKQDVDINGKLLMPNLVYFSREKSKTTPHHFKAGALNALLRVSGIMTNAPIILTLDCDMYSNDPSTLERVLCYLSDKFRKPNCGYVQFPQRFHGLNKADIYASEHKRLFLANPSGMDGLFGPSYVGTGCFFHRRVFFGGPSAYIEPEIPALSPSNIVDKPINSEQTLNLAHHVSGCNCENKTNWGSKMGFRYGSLVEDYYSGFRLQCEGWHSIFCNPSRPAFLGDVPINLIDVLSQNKRWSIGLLEVGFSKFSPLTFGIRAMGILMGQSYAHYAFWPVWFFPITTYAILPSLALLNAIPIFPEVYEPWFFLYIFLFIGAYGQDCLDFILYEGTFVRWWSDQRMWLIRGLSSYLFGSIEYISNCLGVPSHGFNVTSKVMDDDQSKRYDQGIFEFGVSSPLFVPLIIAAILNLVAFLGGILHIFKERSLDNFFIQILIAGFGVLNSLPLYEAMVLRSDKGRIPIKTTITSTTLTGVLYAISYFILKT</sequence>
<name>A0ABR0DNK9_9LAMI</name>
<evidence type="ECO:0000256" key="3">
    <source>
        <dbReference type="ARBA" id="ARBA00022679"/>
    </source>
</evidence>
<proteinExistence type="predicted"/>
<reference evidence="9 10" key="1">
    <citation type="journal article" date="2023" name="bioRxiv">
        <title>Genome report: Whole genome sequence and annotation of Penstemon davidsonii.</title>
        <authorList>
            <person name="Ostevik K.L."/>
            <person name="Alabady M."/>
            <person name="Zhang M."/>
            <person name="Rausher M.D."/>
        </authorList>
    </citation>
    <scope>NUCLEOTIDE SEQUENCE [LARGE SCALE GENOMIC DNA]</scope>
    <source>
        <strain evidence="9">DNT005</strain>
        <tissue evidence="9">Whole leaf</tissue>
    </source>
</reference>
<feature type="transmembrane region" description="Helical" evidence="8">
    <location>
        <begin position="660"/>
        <end position="683"/>
    </location>
</feature>
<dbReference type="InterPro" id="IPR029044">
    <property type="entry name" value="Nucleotide-diphossugar_trans"/>
</dbReference>
<accession>A0ABR0DNK9</accession>
<feature type="transmembrane region" description="Helical" evidence="8">
    <location>
        <begin position="25"/>
        <end position="42"/>
    </location>
</feature>
<keyword evidence="6 8" id="KW-0472">Membrane</keyword>
<keyword evidence="10" id="KW-1185">Reference proteome</keyword>
<keyword evidence="7" id="KW-0961">Cell wall biogenesis/degradation</keyword>
<comment type="caution">
    <text evidence="9">The sequence shown here is derived from an EMBL/GenBank/DDBJ whole genome shotgun (WGS) entry which is preliminary data.</text>
</comment>
<evidence type="ECO:0008006" key="11">
    <source>
        <dbReference type="Google" id="ProtNLM"/>
    </source>
</evidence>
<dbReference type="PANTHER" id="PTHR13301">
    <property type="entry name" value="X-BOX TRANSCRIPTION FACTOR-RELATED"/>
    <property type="match status" value="1"/>
</dbReference>
<evidence type="ECO:0000256" key="4">
    <source>
        <dbReference type="ARBA" id="ARBA00022692"/>
    </source>
</evidence>
<keyword evidence="4 8" id="KW-0812">Transmembrane</keyword>
<keyword evidence="5 8" id="KW-1133">Transmembrane helix</keyword>
<evidence type="ECO:0000313" key="9">
    <source>
        <dbReference type="EMBL" id="KAK4490809.1"/>
    </source>
</evidence>
<feature type="transmembrane region" description="Helical" evidence="8">
    <location>
        <begin position="509"/>
        <end position="532"/>
    </location>
</feature>
<comment type="subcellular location">
    <subcellularLocation>
        <location evidence="1">Endomembrane system</location>
        <topology evidence="1">Multi-pass membrane protein</topology>
    </subcellularLocation>
</comment>
<gene>
    <name evidence="9" type="ORF">RD792_001524</name>
</gene>
<evidence type="ECO:0000256" key="2">
    <source>
        <dbReference type="ARBA" id="ARBA00022676"/>
    </source>
</evidence>
<keyword evidence="3" id="KW-0808">Transferase</keyword>
<dbReference type="Gene3D" id="3.90.550.10">
    <property type="entry name" value="Spore Coat Polysaccharide Biosynthesis Protein SpsA, Chain A"/>
    <property type="match status" value="1"/>
</dbReference>
<evidence type="ECO:0000256" key="5">
    <source>
        <dbReference type="ARBA" id="ARBA00022989"/>
    </source>
</evidence>
<dbReference type="EMBL" id="JAYDYQ010001087">
    <property type="protein sequence ID" value="KAK4490809.1"/>
    <property type="molecule type" value="Genomic_DNA"/>
</dbReference>
<evidence type="ECO:0000256" key="1">
    <source>
        <dbReference type="ARBA" id="ARBA00004127"/>
    </source>
</evidence>
<evidence type="ECO:0000313" key="10">
    <source>
        <dbReference type="Proteomes" id="UP001291926"/>
    </source>
</evidence>
<protein>
    <recommendedName>
        <fullName evidence="11">Cellulose synthase-like protein G3</fullName>
    </recommendedName>
</protein>
<dbReference type="Pfam" id="PF03552">
    <property type="entry name" value="Cellulose_synt"/>
    <property type="match status" value="3"/>
</dbReference>
<feature type="transmembrane region" description="Helical" evidence="8">
    <location>
        <begin position="629"/>
        <end position="648"/>
    </location>
</feature>